<protein>
    <recommendedName>
        <fullName evidence="1">SigF-like NTF2-like domain-containing protein</fullName>
    </recommendedName>
</protein>
<keyword evidence="3" id="KW-1185">Reference proteome</keyword>
<evidence type="ECO:0000313" key="2">
    <source>
        <dbReference type="EMBL" id="RIA89134.1"/>
    </source>
</evidence>
<dbReference type="Proteomes" id="UP000265703">
    <property type="component" value="Unassembled WGS sequence"/>
</dbReference>
<dbReference type="AlphaFoldDB" id="A0A397T260"/>
<dbReference type="EMBL" id="QKYT01000231">
    <property type="protein sequence ID" value="RIA89134.1"/>
    <property type="molecule type" value="Genomic_DNA"/>
</dbReference>
<evidence type="ECO:0000259" key="1">
    <source>
        <dbReference type="Pfam" id="PF24840"/>
    </source>
</evidence>
<accession>A0A397T260</accession>
<dbReference type="PANTHER" id="PTHR35393:SF1">
    <property type="entry name" value="SNOAL-LIKE DOMAIN-CONTAINING PROTEIN"/>
    <property type="match status" value="1"/>
</dbReference>
<comment type="caution">
    <text evidence="2">The sequence shown here is derived from an EMBL/GenBank/DDBJ whole genome shotgun (WGS) entry which is preliminary data.</text>
</comment>
<reference evidence="2 3" key="1">
    <citation type="submission" date="2018-06" db="EMBL/GenBank/DDBJ databases">
        <title>Comparative genomics reveals the genomic features of Rhizophagus irregularis, R. cerebriforme, R. diaphanum and Gigaspora rosea, and their symbiotic lifestyle signature.</title>
        <authorList>
            <person name="Morin E."/>
            <person name="San Clemente H."/>
            <person name="Chen E.C.H."/>
            <person name="De La Providencia I."/>
            <person name="Hainaut M."/>
            <person name="Kuo A."/>
            <person name="Kohler A."/>
            <person name="Murat C."/>
            <person name="Tang N."/>
            <person name="Roy S."/>
            <person name="Loubradou J."/>
            <person name="Henrissat B."/>
            <person name="Grigoriev I.V."/>
            <person name="Corradi N."/>
            <person name="Roux C."/>
            <person name="Martin F.M."/>
        </authorList>
    </citation>
    <scope>NUCLEOTIDE SEQUENCE [LARGE SCALE GENOMIC DNA]</scope>
    <source>
        <strain evidence="2 3">DAOM 227022</strain>
    </source>
</reference>
<dbReference type="PANTHER" id="PTHR35393">
    <property type="entry name" value="CHROMOSOME 1, WHOLE GENOME SHOTGUN SEQUENCE"/>
    <property type="match status" value="1"/>
</dbReference>
<sequence>MDLRFSDQTLPEIVSDLLSHDEAIYKKVLDTYFIEDAILTHPFLNVYGTHNIRKVFRVCATFNKSEPEIQDKEDVVFDGTTAIINIKQHLCPRVLPFIHFVVPSITTLKFRKENDGLYYVYKMEDNWTLEGLIQSVPLICWCYENILRKLFFGKLITGTGFLIDKASSYMK</sequence>
<dbReference type="OrthoDB" id="5580651at2759"/>
<organism evidence="2 3">
    <name type="scientific">Glomus cerebriforme</name>
    <dbReference type="NCBI Taxonomy" id="658196"/>
    <lineage>
        <taxon>Eukaryota</taxon>
        <taxon>Fungi</taxon>
        <taxon>Fungi incertae sedis</taxon>
        <taxon>Mucoromycota</taxon>
        <taxon>Glomeromycotina</taxon>
        <taxon>Glomeromycetes</taxon>
        <taxon>Glomerales</taxon>
        <taxon>Glomeraceae</taxon>
        <taxon>Glomus</taxon>
    </lineage>
</organism>
<dbReference type="InterPro" id="IPR057514">
    <property type="entry name" value="NTF2_SigF"/>
</dbReference>
<evidence type="ECO:0000313" key="3">
    <source>
        <dbReference type="Proteomes" id="UP000265703"/>
    </source>
</evidence>
<gene>
    <name evidence="2" type="ORF">C1645_806418</name>
</gene>
<proteinExistence type="predicted"/>
<feature type="domain" description="SigF-like NTF2-like" evidence="1">
    <location>
        <begin position="9"/>
        <end position="139"/>
    </location>
</feature>
<dbReference type="Pfam" id="PF24840">
    <property type="entry name" value="NTF2_SigF"/>
    <property type="match status" value="1"/>
</dbReference>
<name>A0A397T260_9GLOM</name>